<evidence type="ECO:0000313" key="1">
    <source>
        <dbReference type="EMBL" id="KAK2756297.1"/>
    </source>
</evidence>
<dbReference type="AlphaFoldDB" id="A0AAE0D7A2"/>
<comment type="caution">
    <text evidence="1">The sequence shown here is derived from an EMBL/GenBank/DDBJ whole genome shotgun (WGS) entry which is preliminary data.</text>
</comment>
<dbReference type="Proteomes" id="UP001281614">
    <property type="component" value="Unassembled WGS sequence"/>
</dbReference>
<organism evidence="1 2">
    <name type="scientific">Colletotrichum kahawae</name>
    <name type="common">Coffee berry disease fungus</name>
    <dbReference type="NCBI Taxonomy" id="34407"/>
    <lineage>
        <taxon>Eukaryota</taxon>
        <taxon>Fungi</taxon>
        <taxon>Dikarya</taxon>
        <taxon>Ascomycota</taxon>
        <taxon>Pezizomycotina</taxon>
        <taxon>Sordariomycetes</taxon>
        <taxon>Hypocreomycetidae</taxon>
        <taxon>Glomerellales</taxon>
        <taxon>Glomerellaceae</taxon>
        <taxon>Colletotrichum</taxon>
        <taxon>Colletotrichum gloeosporioides species complex</taxon>
    </lineage>
</organism>
<evidence type="ECO:0000313" key="2">
    <source>
        <dbReference type="Proteomes" id="UP001281614"/>
    </source>
</evidence>
<reference evidence="1" key="1">
    <citation type="submission" date="2023-02" db="EMBL/GenBank/DDBJ databases">
        <title>Colletotrichum kahawae CIFC_Que2 genome sequencing and assembly.</title>
        <authorList>
            <person name="Baroncelli R."/>
        </authorList>
    </citation>
    <scope>NUCLEOTIDE SEQUENCE</scope>
    <source>
        <strain evidence="1">CIFC_Que2</strain>
    </source>
</reference>
<proteinExistence type="predicted"/>
<keyword evidence="2" id="KW-1185">Reference proteome</keyword>
<gene>
    <name evidence="1" type="ORF">CKAH01_05818</name>
</gene>
<protein>
    <submittedName>
        <fullName evidence="1">Uncharacterized protein</fullName>
    </submittedName>
</protein>
<name>A0AAE0D7A2_COLKA</name>
<dbReference type="EMBL" id="VYYT01000211">
    <property type="protein sequence ID" value="KAK2756297.1"/>
    <property type="molecule type" value="Genomic_DNA"/>
</dbReference>
<accession>A0AAE0D7A2</accession>
<sequence>MEPRVIVDSYSTLHLSGSRIFYAATSRPATMHSQPEISVLGGWLLGYGLSTLPGR</sequence>